<evidence type="ECO:0000313" key="2">
    <source>
        <dbReference type="EMBL" id="RDU73899.1"/>
    </source>
</evidence>
<dbReference type="HAMAP" id="MF_00386">
    <property type="entry name" value="UPF0161_YidD"/>
    <property type="match status" value="1"/>
</dbReference>
<protein>
    <recommendedName>
        <fullName evidence="1">Putative membrane protein insertion efficiency factor</fullName>
    </recommendedName>
</protein>
<keyword evidence="3" id="KW-1185">Reference proteome</keyword>
<name>A0A3D8J8R7_9HELI</name>
<gene>
    <name evidence="2" type="primary">yidD</name>
    <name evidence="2" type="ORF">CQA57_04335</name>
</gene>
<dbReference type="PANTHER" id="PTHR33383">
    <property type="entry name" value="MEMBRANE PROTEIN INSERTION EFFICIENCY FACTOR-RELATED"/>
    <property type="match status" value="1"/>
</dbReference>
<dbReference type="GO" id="GO:0005886">
    <property type="term" value="C:plasma membrane"/>
    <property type="evidence" value="ECO:0007669"/>
    <property type="project" value="UniProtKB-SubCell"/>
</dbReference>
<dbReference type="EMBL" id="NXLX01000008">
    <property type="protein sequence ID" value="RDU73899.1"/>
    <property type="molecule type" value="Genomic_DNA"/>
</dbReference>
<proteinExistence type="inferred from homology"/>
<keyword evidence="1" id="KW-1003">Cell membrane</keyword>
<dbReference type="RefSeq" id="WP_115579007.1">
    <property type="nucleotide sequence ID" value="NZ_NXLX01000008.1"/>
</dbReference>
<organism evidence="2 3">
    <name type="scientific">Helicobacter anseris</name>
    <dbReference type="NCBI Taxonomy" id="375926"/>
    <lineage>
        <taxon>Bacteria</taxon>
        <taxon>Pseudomonadati</taxon>
        <taxon>Campylobacterota</taxon>
        <taxon>Epsilonproteobacteria</taxon>
        <taxon>Campylobacterales</taxon>
        <taxon>Helicobacteraceae</taxon>
        <taxon>Helicobacter</taxon>
    </lineage>
</organism>
<accession>A0A3D8J8R7</accession>
<dbReference type="SMART" id="SM01234">
    <property type="entry name" value="Haemolytic"/>
    <property type="match status" value="1"/>
</dbReference>
<dbReference type="InterPro" id="IPR002696">
    <property type="entry name" value="Membr_insert_effic_factor_YidD"/>
</dbReference>
<dbReference type="OrthoDB" id="9801753at2"/>
<evidence type="ECO:0000256" key="1">
    <source>
        <dbReference type="HAMAP-Rule" id="MF_00386"/>
    </source>
</evidence>
<dbReference type="PANTHER" id="PTHR33383:SF1">
    <property type="entry name" value="MEMBRANE PROTEIN INSERTION EFFICIENCY FACTOR-RELATED"/>
    <property type="match status" value="1"/>
</dbReference>
<sequence>MHSLLIWCVEFYQKCISVLFPQTCRYFPTCSNYALWILKNQNIIIALWCILKRILKCNQFFAGGIDYPIVKKAIKPNHFQPCAIKFWFVPLASNSQKFYIIKSLPKEALYER</sequence>
<comment type="caution">
    <text evidence="2">The sequence shown here is derived from an EMBL/GenBank/DDBJ whole genome shotgun (WGS) entry which is preliminary data.</text>
</comment>
<evidence type="ECO:0000313" key="3">
    <source>
        <dbReference type="Proteomes" id="UP000256695"/>
    </source>
</evidence>
<dbReference type="Proteomes" id="UP000256695">
    <property type="component" value="Unassembled WGS sequence"/>
</dbReference>
<reference evidence="2 3" key="1">
    <citation type="submission" date="2018-04" db="EMBL/GenBank/DDBJ databases">
        <title>Novel Campyloabacter and Helicobacter Species and Strains.</title>
        <authorList>
            <person name="Mannion A.J."/>
            <person name="Shen Z."/>
            <person name="Fox J.G."/>
        </authorList>
    </citation>
    <scope>NUCLEOTIDE SEQUENCE [LARGE SCALE GENOMIC DNA]</scope>
    <source>
        <strain evidence="2 3">MIT 04-9362</strain>
    </source>
</reference>
<comment type="similarity">
    <text evidence="1">Belongs to the UPF0161 family.</text>
</comment>
<comment type="function">
    <text evidence="1">Could be involved in insertion of integral membrane proteins into the membrane.</text>
</comment>
<dbReference type="AlphaFoldDB" id="A0A3D8J8R7"/>
<dbReference type="NCBIfam" id="TIGR00278">
    <property type="entry name" value="membrane protein insertion efficiency factor YidD"/>
    <property type="match status" value="1"/>
</dbReference>
<keyword evidence="1" id="KW-0472">Membrane</keyword>
<comment type="subcellular location">
    <subcellularLocation>
        <location evidence="1">Cell membrane</location>
        <topology evidence="1">Peripheral membrane protein</topology>
        <orientation evidence="1">Cytoplasmic side</orientation>
    </subcellularLocation>
</comment>
<dbReference type="Pfam" id="PF01809">
    <property type="entry name" value="YidD"/>
    <property type="match status" value="1"/>
</dbReference>